<reference evidence="1" key="1">
    <citation type="submission" date="2021-02" db="EMBL/GenBank/DDBJ databases">
        <title>Genome analysis of blister spot of apple pathogen from New York area.</title>
        <authorList>
            <person name="Kandel P."/>
            <person name="Hockett K.L."/>
            <person name="Santander R."/>
            <person name="Acimovic S."/>
        </authorList>
    </citation>
    <scope>NUCLEOTIDE SEQUENCE</scope>
    <source>
        <strain evidence="1">PSP1</strain>
    </source>
</reference>
<organism evidence="1 2">
    <name type="scientific">Pseudomonas syringae pv. papulans</name>
    <dbReference type="NCBI Taxonomy" id="83963"/>
    <lineage>
        <taxon>Bacteria</taxon>
        <taxon>Pseudomonadati</taxon>
        <taxon>Pseudomonadota</taxon>
        <taxon>Gammaproteobacteria</taxon>
        <taxon>Pseudomonadales</taxon>
        <taxon>Pseudomonadaceae</taxon>
        <taxon>Pseudomonas</taxon>
        <taxon>Pseudomonas syringae</taxon>
    </lineage>
</organism>
<gene>
    <name evidence="1" type="ORF">JW322_21270</name>
</gene>
<comment type="caution">
    <text evidence="1">The sequence shown here is derived from an EMBL/GenBank/DDBJ whole genome shotgun (WGS) entry which is preliminary data.</text>
</comment>
<sequence>MTMSNSGQSLVSRDQVLVAHAADMIARTGFSQDDFAQSLSVQLHCLVPDKAVGKDVPDFTLLAQGNDTVAFLKASGAWLRRVGRWLSGEVDLPSWIEESWVLSLDADHQERCINELASRHGLTGARELNGDGNPVGVFGQLVARLGATVQLGSEILEDGRIDIDDLEKLPEFVDRLRAVEARCSELRSRAQTVIDDRPGVTLLHQVN</sequence>
<proteinExistence type="predicted"/>
<evidence type="ECO:0000313" key="2">
    <source>
        <dbReference type="Proteomes" id="UP001162155"/>
    </source>
</evidence>
<dbReference type="AlphaFoldDB" id="A0A0Q0D7M2"/>
<accession>A0A0Q0D7M2</accession>
<dbReference type="Proteomes" id="UP001162155">
    <property type="component" value="Unassembled WGS sequence"/>
</dbReference>
<evidence type="ECO:0000313" key="1">
    <source>
        <dbReference type="EMBL" id="MDH4624221.1"/>
    </source>
</evidence>
<protein>
    <submittedName>
        <fullName evidence="1">Uncharacterized protein</fullName>
    </submittedName>
</protein>
<name>A0A0Q0D7M2_PSESX</name>
<dbReference type="EMBL" id="JAFFRZ010000001">
    <property type="protein sequence ID" value="MDH4624221.1"/>
    <property type="molecule type" value="Genomic_DNA"/>
</dbReference>